<dbReference type="AlphaFoldDB" id="G9EJM0"/>
<reference evidence="1 2" key="1">
    <citation type="journal article" date="2011" name="BMC Genomics">
        <title>Insight into cross-talk between intra-amoebal pathogens.</title>
        <authorList>
            <person name="Gimenez G."/>
            <person name="Bertelli C."/>
            <person name="Moliner C."/>
            <person name="Robert C."/>
            <person name="Raoult D."/>
            <person name="Fournier P.E."/>
            <person name="Greub G."/>
        </authorList>
    </citation>
    <scope>NUCLEOTIDE SEQUENCE [LARGE SCALE GENOMIC DNA]</scope>
    <source>
        <strain evidence="1 2">LLAP12</strain>
    </source>
</reference>
<dbReference type="EMBL" id="JH413798">
    <property type="protein sequence ID" value="EHL32430.1"/>
    <property type="molecule type" value="Genomic_DNA"/>
</dbReference>
<dbReference type="HOGENOM" id="CLU_2437211_0_0_6"/>
<evidence type="ECO:0000313" key="1">
    <source>
        <dbReference type="EMBL" id="EHL32430.1"/>
    </source>
</evidence>
<accession>G9EJM0</accession>
<keyword evidence="2" id="KW-1185">Reference proteome</keyword>
<dbReference type="InParanoid" id="G9EJM0"/>
<dbReference type="Proteomes" id="UP000002770">
    <property type="component" value="Unassembled WGS sequence"/>
</dbReference>
<proteinExistence type="predicted"/>
<organism evidence="1 2">
    <name type="scientific">Legionella drancourtii LLAP12</name>
    <dbReference type="NCBI Taxonomy" id="658187"/>
    <lineage>
        <taxon>Bacteria</taxon>
        <taxon>Pseudomonadati</taxon>
        <taxon>Pseudomonadota</taxon>
        <taxon>Gammaproteobacteria</taxon>
        <taxon>Legionellales</taxon>
        <taxon>Legionellaceae</taxon>
        <taxon>Legionella</taxon>
    </lineage>
</organism>
<evidence type="ECO:0000313" key="2">
    <source>
        <dbReference type="Proteomes" id="UP000002770"/>
    </source>
</evidence>
<protein>
    <submittedName>
        <fullName evidence="1">Uncharacterized protein</fullName>
    </submittedName>
</protein>
<gene>
    <name evidence="1" type="ORF">LDG_5386</name>
</gene>
<dbReference type="STRING" id="658187.LDG_5386"/>
<dbReference type="eggNOG" id="ENOG5030Z19">
    <property type="taxonomic scope" value="Bacteria"/>
</dbReference>
<sequence>MIQPVQPVFVVVKIGDDDHMCQMVSLTDNHLELKCHDYFEKESQVSFLGKYFRGRAIIQEITFSKVHFIYQMNIEEIQFQPGLLINTRL</sequence>
<name>G9EJM0_9GAMM</name>